<name>A0A8W8K740_MAGGI</name>
<keyword evidence="5" id="KW-0732">Signal</keyword>
<comment type="caution">
    <text evidence="19">Lacks conserved residue(s) required for the propagation of feature annotation.</text>
</comment>
<dbReference type="GO" id="GO:0006508">
    <property type="term" value="P:proteolysis"/>
    <property type="evidence" value="ECO:0007669"/>
    <property type="project" value="UniProtKB-KW"/>
</dbReference>
<keyword evidence="7 16" id="KW-0862">Zinc</keyword>
<feature type="binding site" evidence="18">
    <location>
        <position position="475"/>
    </location>
    <ligand>
        <name>Zn(2+)</name>
        <dbReference type="ChEBI" id="CHEBI:29105"/>
        <label>2</label>
        <note>catalytic</note>
    </ligand>
</feature>
<feature type="active site" description="Proton donor 1" evidence="13">
    <location>
        <position position="609"/>
    </location>
</feature>
<evidence type="ECO:0000256" key="13">
    <source>
        <dbReference type="PIRSR" id="PIRSR601548-1"/>
    </source>
</evidence>
<keyword evidence="4 16" id="KW-0479">Metal-binding</keyword>
<keyword evidence="22" id="KW-1185">Reference proteome</keyword>
<dbReference type="GO" id="GO:0008237">
    <property type="term" value="F:metallopeptidase activity"/>
    <property type="evidence" value="ECO:0007669"/>
    <property type="project" value="UniProtKB-KW"/>
</dbReference>
<dbReference type="PANTHER" id="PTHR10514:SF27">
    <property type="entry name" value="ANGIOTENSIN-CONVERTING ENZYME"/>
    <property type="match status" value="1"/>
</dbReference>
<dbReference type="FunFam" id="1.10.1370.30:FF:000004">
    <property type="entry name" value="Angiotensin-converting enzyme"/>
    <property type="match status" value="1"/>
</dbReference>
<reference evidence="21" key="1">
    <citation type="submission" date="2022-08" db="UniProtKB">
        <authorList>
            <consortium name="EnsemblMetazoa"/>
        </authorList>
    </citation>
    <scope>IDENTIFICATION</scope>
    <source>
        <strain evidence="21">05x7-T-G4-1.051#20</strain>
    </source>
</reference>
<dbReference type="GO" id="GO:0046872">
    <property type="term" value="F:metal ion binding"/>
    <property type="evidence" value="ECO:0007669"/>
    <property type="project" value="UniProtKB-KW"/>
</dbReference>
<accession>A0A8W8K740</accession>
<feature type="disulfide bond" evidence="17">
    <location>
        <begin position="634"/>
        <end position="646"/>
    </location>
</feature>
<evidence type="ECO:0000313" key="22">
    <source>
        <dbReference type="Proteomes" id="UP000005408"/>
    </source>
</evidence>
<evidence type="ECO:0000256" key="9">
    <source>
        <dbReference type="ARBA" id="ARBA00023157"/>
    </source>
</evidence>
<comment type="catalytic activity">
    <reaction evidence="11">
        <text>Release of a C-terminal dipeptide, oligopeptide-|-Xaa-Yaa, when Xaa is not Pro, and Yaa is neither Asp nor Glu. Thus, conversion of angiotensin I to angiotensin II, with increase in vasoconstrictor activity, but no action on angiotensin II.</text>
        <dbReference type="EC" id="3.4.15.1"/>
    </reaction>
</comment>
<feature type="binding site" evidence="16">
    <location>
        <position position="503"/>
    </location>
    <ligand>
        <name>Zn(2+)</name>
        <dbReference type="ChEBI" id="CHEBI:29105"/>
        <label>1</label>
        <note>catalytic</note>
    </ligand>
</feature>
<organism evidence="21 22">
    <name type="scientific">Magallana gigas</name>
    <name type="common">Pacific oyster</name>
    <name type="synonym">Crassostrea gigas</name>
    <dbReference type="NCBI Taxonomy" id="29159"/>
    <lineage>
        <taxon>Eukaryota</taxon>
        <taxon>Metazoa</taxon>
        <taxon>Spiralia</taxon>
        <taxon>Lophotrochozoa</taxon>
        <taxon>Mollusca</taxon>
        <taxon>Bivalvia</taxon>
        <taxon>Autobranchia</taxon>
        <taxon>Pteriomorphia</taxon>
        <taxon>Ostreida</taxon>
        <taxon>Ostreoidea</taxon>
        <taxon>Ostreidae</taxon>
        <taxon>Magallana</taxon>
    </lineage>
</organism>
<feature type="binding site" evidence="16">
    <location>
        <position position="479"/>
    </location>
    <ligand>
        <name>Zn(2+)</name>
        <dbReference type="ChEBI" id="CHEBI:29105"/>
        <label>1</label>
        <note>catalytic</note>
    </ligand>
</feature>
<dbReference type="EC" id="3.4.-.-" evidence="20"/>
<evidence type="ECO:0000256" key="14">
    <source>
        <dbReference type="PIRSR" id="PIRSR601548-10"/>
    </source>
</evidence>
<keyword evidence="6 20" id="KW-0378">Hydrolase</keyword>
<dbReference type="GO" id="GO:0008241">
    <property type="term" value="F:peptidyl-dipeptidase activity"/>
    <property type="evidence" value="ECO:0007669"/>
    <property type="project" value="UniProtKB-EC"/>
</dbReference>
<dbReference type="PRINTS" id="PR00791">
    <property type="entry name" value="PEPDIPTASEA"/>
</dbReference>
<dbReference type="EnsemblMetazoa" id="G22243.2">
    <property type="protein sequence ID" value="G22243.2:cds"/>
    <property type="gene ID" value="G22243"/>
</dbReference>
<feature type="active site" description="Proton donor 2" evidence="15">
    <location>
        <position position="609"/>
    </location>
</feature>
<dbReference type="GO" id="GO:0004180">
    <property type="term" value="F:carboxypeptidase activity"/>
    <property type="evidence" value="ECO:0007669"/>
    <property type="project" value="UniProtKB-KW"/>
</dbReference>
<evidence type="ECO:0000256" key="17">
    <source>
        <dbReference type="PIRSR" id="PIRSR601548-4"/>
    </source>
</evidence>
<feature type="glycosylation site" description="N-linked (GlcNAc...) asparagine; partial" evidence="14">
    <location>
        <position position="240"/>
    </location>
</feature>
<keyword evidence="3 20" id="KW-0645">Protease</keyword>
<comment type="cofactor">
    <cofactor evidence="20">
        <name>Zn(2+)</name>
        <dbReference type="ChEBI" id="CHEBI:29105"/>
    </cofactor>
    <text evidence="20">Binds 1 zinc ion per subunit.</text>
</comment>
<keyword evidence="10 14" id="KW-0325">Glycoprotein</keyword>
<evidence type="ECO:0000256" key="11">
    <source>
        <dbReference type="ARBA" id="ARBA00036868"/>
    </source>
</evidence>
<feature type="disulfide bond" evidence="17 19">
    <location>
        <begin position="444"/>
        <end position="462"/>
    </location>
</feature>
<evidence type="ECO:0000256" key="16">
    <source>
        <dbReference type="PIRSR" id="PIRSR601548-3"/>
    </source>
</evidence>
<evidence type="ECO:0000313" key="21">
    <source>
        <dbReference type="EnsemblMetazoa" id="G22243.2:cds"/>
    </source>
</evidence>
<evidence type="ECO:0000256" key="5">
    <source>
        <dbReference type="ARBA" id="ARBA00022729"/>
    </source>
</evidence>
<protein>
    <recommendedName>
        <fullName evidence="12 20">Angiotensin-converting enzyme</fullName>
        <ecNumber evidence="20">3.4.-.-</ecNumber>
    </recommendedName>
</protein>
<evidence type="ECO:0000256" key="7">
    <source>
        <dbReference type="ARBA" id="ARBA00022833"/>
    </source>
</evidence>
<evidence type="ECO:0000256" key="10">
    <source>
        <dbReference type="ARBA" id="ARBA00023180"/>
    </source>
</evidence>
<keyword evidence="2 20" id="KW-0121">Carboxypeptidase</keyword>
<keyword evidence="9 17" id="KW-1015">Disulfide bond</keyword>
<dbReference type="GO" id="GO:0005886">
    <property type="term" value="C:plasma membrane"/>
    <property type="evidence" value="ECO:0007669"/>
    <property type="project" value="TreeGrafter"/>
</dbReference>
<dbReference type="Pfam" id="PF01401">
    <property type="entry name" value="Peptidase_M2"/>
    <property type="match status" value="1"/>
</dbReference>
<feature type="active site" description="Proton acceptor 1" evidence="13">
    <location>
        <position position="476"/>
    </location>
</feature>
<evidence type="ECO:0000256" key="8">
    <source>
        <dbReference type="ARBA" id="ARBA00023049"/>
    </source>
</evidence>
<evidence type="ECO:0000256" key="3">
    <source>
        <dbReference type="ARBA" id="ARBA00022670"/>
    </source>
</evidence>
<dbReference type="PROSITE" id="PS52011">
    <property type="entry name" value="PEPTIDASE_M2"/>
    <property type="match status" value="1"/>
</dbReference>
<dbReference type="InterPro" id="IPR001548">
    <property type="entry name" value="Peptidase_M2"/>
</dbReference>
<evidence type="ECO:0000256" key="20">
    <source>
        <dbReference type="RuleBase" id="RU361144"/>
    </source>
</evidence>
<keyword evidence="8 20" id="KW-0482">Metalloprotease</keyword>
<proteinExistence type="inferred from homology"/>
<sequence length="719" mass="85328">MKLIKQQRRSKDGEDLLLLLRSYTRRFEPNGYYFVMACFKNRKPLYYFKRNLLMRATYCPIQCTSRENNNRLNKPEKRKSRWTFQDAMKALWRLSVLCVLCTCVIARHRHDSQQRLRQVLQQRRQRIDTEVSEWLTTKNEELRRWLEKISFASWNYETDLSEENAEKLNKVNIDFSQWKSTCVREASEKLKFPGLSEDARHQLRILSYDIDPSNPEQLRKVNDIQTKLEQIYGRGTVEYNGTTLQLEPGITNLFESSRDPKVLSELWVKWRDATGKKMANLYTEFVELQNTGALEHGFEDLGDAWRQREFFDTPELVQIVEDLWQELRPMYVQLHSYVRRKLETYYAKNHPDFDFPKDGSIPAHLLGNMWAQEWNNIFDIVQPYPEVKEPDMNRALKEKGYNVGNMFRRAEEFYTSLGLYKMVPDFWRHSMLVRPTEKDREVQCHASAFDFYNNDTFRIKMCTEVNMNYFQTIHHEMGHIEYFMAYRHRPTVYREGANGGFHEAIGDTIALSVRSRKHLQTLGLLEDANVSDEEKKKSDINYLMNQALLKLAFLPFGYLVDKWRWRVFSGEITPDKYNEEWWKMRLEYQGVTSPVPRTNADFDPGAKFHVAANSQYIIYFASFLLQFQFYESMCQASGHTGPLYTCDFYRSKEAGEKLLNMLKLGGSKHWKEALKQMTGDTYIRTEPFKKYFQPLIDFLMNENKGDVGWAKAGINWERA</sequence>
<feature type="active site" description="Proton acceptor 2" evidence="15">
    <location>
        <position position="476"/>
    </location>
</feature>
<dbReference type="PANTHER" id="PTHR10514">
    <property type="entry name" value="ANGIOTENSIN-CONVERTING ENZYME"/>
    <property type="match status" value="1"/>
</dbReference>
<dbReference type="Gene3D" id="1.10.1370.30">
    <property type="match status" value="2"/>
</dbReference>
<evidence type="ECO:0000256" key="4">
    <source>
        <dbReference type="ARBA" id="ARBA00022723"/>
    </source>
</evidence>
<dbReference type="SUPFAM" id="SSF55486">
    <property type="entry name" value="Metalloproteases ('zincins'), catalytic domain"/>
    <property type="match status" value="1"/>
</dbReference>
<dbReference type="AlphaFoldDB" id="A0A8W8K740"/>
<feature type="binding site" evidence="18">
    <location>
        <position position="503"/>
    </location>
    <ligand>
        <name>Zn(2+)</name>
        <dbReference type="ChEBI" id="CHEBI:29105"/>
        <label>2</label>
        <note>catalytic</note>
    </ligand>
</feature>
<evidence type="ECO:0000256" key="15">
    <source>
        <dbReference type="PIRSR" id="PIRSR601548-11"/>
    </source>
</evidence>
<evidence type="ECO:0000256" key="1">
    <source>
        <dbReference type="ARBA" id="ARBA00008139"/>
    </source>
</evidence>
<dbReference type="Proteomes" id="UP000005408">
    <property type="component" value="Unassembled WGS sequence"/>
</dbReference>
<evidence type="ECO:0000256" key="19">
    <source>
        <dbReference type="PROSITE-ProRule" id="PRU01355"/>
    </source>
</evidence>
<evidence type="ECO:0000256" key="12">
    <source>
        <dbReference type="ARBA" id="ARBA00039858"/>
    </source>
</evidence>
<evidence type="ECO:0000256" key="18">
    <source>
        <dbReference type="PIRSR" id="PIRSR601548-8"/>
    </source>
</evidence>
<evidence type="ECO:0000256" key="2">
    <source>
        <dbReference type="ARBA" id="ARBA00022645"/>
    </source>
</evidence>
<feature type="binding site" evidence="16">
    <location>
        <position position="475"/>
    </location>
    <ligand>
        <name>Zn(2+)</name>
        <dbReference type="ChEBI" id="CHEBI:29105"/>
        <label>1</label>
        <note>catalytic</note>
    </ligand>
</feature>
<feature type="binding site" evidence="18">
    <location>
        <position position="479"/>
    </location>
    <ligand>
        <name>Zn(2+)</name>
        <dbReference type="ChEBI" id="CHEBI:29105"/>
        <label>2</label>
        <note>catalytic</note>
    </ligand>
</feature>
<evidence type="ECO:0000256" key="6">
    <source>
        <dbReference type="ARBA" id="ARBA00022801"/>
    </source>
</evidence>
<dbReference type="CDD" id="cd06461">
    <property type="entry name" value="M2_ACE"/>
    <property type="match status" value="1"/>
</dbReference>
<comment type="similarity">
    <text evidence="1 19 20">Belongs to the peptidase M2 family.</text>
</comment>